<dbReference type="OrthoDB" id="291524at2"/>
<keyword evidence="2" id="KW-1185">Reference proteome</keyword>
<name>A0A225DY01_9BACT</name>
<dbReference type="RefSeq" id="WP_088255964.1">
    <property type="nucleotide sequence ID" value="NZ_NIDE01000007.1"/>
</dbReference>
<organism evidence="1 2">
    <name type="scientific">Fimbriiglobus ruber</name>
    <dbReference type="NCBI Taxonomy" id="1908690"/>
    <lineage>
        <taxon>Bacteria</taxon>
        <taxon>Pseudomonadati</taxon>
        <taxon>Planctomycetota</taxon>
        <taxon>Planctomycetia</taxon>
        <taxon>Gemmatales</taxon>
        <taxon>Gemmataceae</taxon>
        <taxon>Fimbriiglobus</taxon>
    </lineage>
</organism>
<proteinExistence type="predicted"/>
<accession>A0A225DY01</accession>
<comment type="caution">
    <text evidence="1">The sequence shown here is derived from an EMBL/GenBank/DDBJ whole genome shotgun (WGS) entry which is preliminary data.</text>
</comment>
<dbReference type="EMBL" id="NIDE01000007">
    <property type="protein sequence ID" value="OWK40997.1"/>
    <property type="molecule type" value="Genomic_DNA"/>
</dbReference>
<evidence type="ECO:0000313" key="2">
    <source>
        <dbReference type="Proteomes" id="UP000214646"/>
    </source>
</evidence>
<dbReference type="Proteomes" id="UP000214646">
    <property type="component" value="Unassembled WGS sequence"/>
</dbReference>
<sequence length="87" mass="9231">MADEADVPHPKFGAGHAQAMLRAGGKELGQALVALPDSTIRPVEEPGMVGNLTPQEIYRDKTAYESALDGYAARGGVGREPDRGLER</sequence>
<dbReference type="AlphaFoldDB" id="A0A225DY01"/>
<gene>
    <name evidence="1" type="ORF">FRUB_04889</name>
</gene>
<protein>
    <submittedName>
        <fullName evidence="1">Uncharacterized protein</fullName>
    </submittedName>
</protein>
<reference evidence="2" key="1">
    <citation type="submission" date="2017-06" db="EMBL/GenBank/DDBJ databases">
        <title>Genome analysis of Fimbriiglobus ruber SP5, the first member of the order Planctomycetales with confirmed chitinolytic capability.</title>
        <authorList>
            <person name="Ravin N.V."/>
            <person name="Rakitin A.L."/>
            <person name="Ivanova A.A."/>
            <person name="Beletsky A.V."/>
            <person name="Kulichevskaya I.S."/>
            <person name="Mardanov A.V."/>
            <person name="Dedysh S.N."/>
        </authorList>
    </citation>
    <scope>NUCLEOTIDE SEQUENCE [LARGE SCALE GENOMIC DNA]</scope>
    <source>
        <strain evidence="2">SP5</strain>
    </source>
</reference>
<evidence type="ECO:0000313" key="1">
    <source>
        <dbReference type="EMBL" id="OWK40997.1"/>
    </source>
</evidence>